<dbReference type="AlphaFoldDB" id="A0A225DDH0"/>
<comment type="caution">
    <text evidence="2">The sequence shown here is derived from an EMBL/GenBank/DDBJ whole genome shotgun (WGS) entry which is preliminary data.</text>
</comment>
<evidence type="ECO:0000313" key="3">
    <source>
        <dbReference type="Proteomes" id="UP000214646"/>
    </source>
</evidence>
<name>A0A225DDH0_9BACT</name>
<reference evidence="3" key="1">
    <citation type="submission" date="2017-06" db="EMBL/GenBank/DDBJ databases">
        <title>Genome analysis of Fimbriiglobus ruber SP5, the first member of the order Planctomycetales with confirmed chitinolytic capability.</title>
        <authorList>
            <person name="Ravin N.V."/>
            <person name="Rakitin A.L."/>
            <person name="Ivanova A.A."/>
            <person name="Beletsky A.V."/>
            <person name="Kulichevskaya I.S."/>
            <person name="Mardanov A.V."/>
            <person name="Dedysh S.N."/>
        </authorList>
    </citation>
    <scope>NUCLEOTIDE SEQUENCE [LARGE SCALE GENOMIC DNA]</scope>
    <source>
        <strain evidence="3">SP5</strain>
    </source>
</reference>
<keyword evidence="3" id="KW-1185">Reference proteome</keyword>
<proteinExistence type="predicted"/>
<dbReference type="EMBL" id="NIDE01000014">
    <property type="protein sequence ID" value="OWK37684.1"/>
    <property type="molecule type" value="Genomic_DNA"/>
</dbReference>
<dbReference type="Proteomes" id="UP000214646">
    <property type="component" value="Unassembled WGS sequence"/>
</dbReference>
<keyword evidence="1" id="KW-0732">Signal</keyword>
<evidence type="ECO:0000313" key="2">
    <source>
        <dbReference type="EMBL" id="OWK37684.1"/>
    </source>
</evidence>
<protein>
    <submittedName>
        <fullName evidence="2">Uncharacterized protein</fullName>
    </submittedName>
</protein>
<sequence length="86" mass="9637">MSRILLALTLVLMSALAAPAASIPERDALMRRAAAVRPNEGDFRWQQIPWQIDPAEALKLARDEQRPLFVWLAGGRDRDGSPLERC</sequence>
<gene>
    <name evidence="2" type="ORF">FRUB_06804</name>
</gene>
<feature type="chain" id="PRO_5013302246" evidence="1">
    <location>
        <begin position="21"/>
        <end position="86"/>
    </location>
</feature>
<dbReference type="RefSeq" id="WP_088257550.1">
    <property type="nucleotide sequence ID" value="NZ_NIDE01000014.1"/>
</dbReference>
<evidence type="ECO:0000256" key="1">
    <source>
        <dbReference type="SAM" id="SignalP"/>
    </source>
</evidence>
<accession>A0A225DDH0</accession>
<dbReference type="OrthoDB" id="291572at2"/>
<organism evidence="2 3">
    <name type="scientific">Fimbriiglobus ruber</name>
    <dbReference type="NCBI Taxonomy" id="1908690"/>
    <lineage>
        <taxon>Bacteria</taxon>
        <taxon>Pseudomonadati</taxon>
        <taxon>Planctomycetota</taxon>
        <taxon>Planctomycetia</taxon>
        <taxon>Gemmatales</taxon>
        <taxon>Gemmataceae</taxon>
        <taxon>Fimbriiglobus</taxon>
    </lineage>
</organism>
<feature type="signal peptide" evidence="1">
    <location>
        <begin position="1"/>
        <end position="20"/>
    </location>
</feature>